<feature type="domain" description="FAS1" evidence="1">
    <location>
        <begin position="185"/>
        <end position="345"/>
    </location>
</feature>
<comment type="caution">
    <text evidence="2">The sequence shown here is derived from an EMBL/GenBank/DDBJ whole genome shotgun (WGS) entry which is preliminary data.</text>
</comment>
<dbReference type="RefSeq" id="WP_303300784.1">
    <property type="nucleotide sequence ID" value="NZ_BAABDA010000051.1"/>
</dbReference>
<evidence type="ECO:0000259" key="1">
    <source>
        <dbReference type="PROSITE" id="PS50213"/>
    </source>
</evidence>
<dbReference type="SMART" id="SM00554">
    <property type="entry name" value="FAS1"/>
    <property type="match status" value="1"/>
</dbReference>
<proteinExistence type="predicted"/>
<protein>
    <submittedName>
        <fullName evidence="2">Fasciclin domain-containing protein</fullName>
    </submittedName>
</protein>
<dbReference type="Proteomes" id="UP001176806">
    <property type="component" value="Unassembled WGS sequence"/>
</dbReference>
<dbReference type="InterPro" id="IPR050904">
    <property type="entry name" value="Adhesion/Biosynth-related"/>
</dbReference>
<gene>
    <name evidence="2" type="ORF">Q4Q40_05695</name>
</gene>
<sequence>MKTTKFITWIGCLLMFIISINSCTDKLDGTTFFTSDDMTIIETLEANPELFSSYSAILEKTEFSTALESYGSYTCFAPTNAAIKAYLEEKFNVSSVDELNSEEQLDFLKILVKFHTLPSNRGTNSFIEGRIVDTTYTGDYLTSSYLLGGGISDVVINREAKLNQYDIATTNGVIHALDAVLDPYIDGVPKTMENTGKYTIFVEALKQTGYYEAFSVFVSESGSKNNFTILAESDEIYSQEGINSFNDLANLISPDNSDYLDTSNPLNRFVAYHATQNFLYTSDFPEDAFINTVLENNAIKSFKTDKLLKINETETGVDDTWVSLLSDQSNFPAKNGVYHTVDKILHVFVPKAKYIIFDLVSDQPEVQSKLIGKLVNVYPDAFEYIDWFPRTLTSRWNSKSSLTAYNYNILDTSSSLAWIEFVTPVLPKGQYELLVCSNGGNSARGVKQTYWDGEPIGSVYDVRTKAASVGYPDEIEMEANNWRRGSKLFINNAGVSAYDSTSFIRFIITKELLCPVQQRHVIRFETIKSGGVPFDYIEFIPVE</sequence>
<keyword evidence="3" id="KW-1185">Reference proteome</keyword>
<dbReference type="SUPFAM" id="SSF82153">
    <property type="entry name" value="FAS1 domain"/>
    <property type="match status" value="2"/>
</dbReference>
<evidence type="ECO:0000313" key="3">
    <source>
        <dbReference type="Proteomes" id="UP001176806"/>
    </source>
</evidence>
<feature type="domain" description="FAS1" evidence="1">
    <location>
        <begin position="37"/>
        <end position="181"/>
    </location>
</feature>
<dbReference type="PANTHER" id="PTHR10900:SF77">
    <property type="entry name" value="FI19380P1"/>
    <property type="match status" value="1"/>
</dbReference>
<dbReference type="Gene3D" id="2.30.180.10">
    <property type="entry name" value="FAS1 domain"/>
    <property type="match status" value="2"/>
</dbReference>
<dbReference type="InterPro" id="IPR036378">
    <property type="entry name" value="FAS1_dom_sf"/>
</dbReference>
<dbReference type="PANTHER" id="PTHR10900">
    <property type="entry name" value="PERIOSTIN-RELATED"/>
    <property type="match status" value="1"/>
</dbReference>
<dbReference type="PROSITE" id="PS50213">
    <property type="entry name" value="FAS1"/>
    <property type="match status" value="2"/>
</dbReference>
<name>A0ABT8WKJ2_9FLAO</name>
<evidence type="ECO:0000313" key="2">
    <source>
        <dbReference type="EMBL" id="MDO5973670.1"/>
    </source>
</evidence>
<organism evidence="2 3">
    <name type="scientific">Flavivirga jejuensis</name>
    <dbReference type="NCBI Taxonomy" id="870487"/>
    <lineage>
        <taxon>Bacteria</taxon>
        <taxon>Pseudomonadati</taxon>
        <taxon>Bacteroidota</taxon>
        <taxon>Flavobacteriia</taxon>
        <taxon>Flavobacteriales</taxon>
        <taxon>Flavobacteriaceae</taxon>
        <taxon>Flavivirga</taxon>
    </lineage>
</organism>
<reference evidence="2" key="1">
    <citation type="submission" date="2023-07" db="EMBL/GenBank/DDBJ databases">
        <title>Two novel species in the genus Flavivirga.</title>
        <authorList>
            <person name="Kwon K."/>
        </authorList>
    </citation>
    <scope>NUCLEOTIDE SEQUENCE</scope>
    <source>
        <strain evidence="2">KACC 14158</strain>
    </source>
</reference>
<dbReference type="Pfam" id="PF02469">
    <property type="entry name" value="Fasciclin"/>
    <property type="match status" value="2"/>
</dbReference>
<dbReference type="EMBL" id="JAUOEL010000002">
    <property type="protein sequence ID" value="MDO5973670.1"/>
    <property type="molecule type" value="Genomic_DNA"/>
</dbReference>
<dbReference type="InterPro" id="IPR000782">
    <property type="entry name" value="FAS1_domain"/>
</dbReference>
<accession>A0ABT8WKJ2</accession>